<proteinExistence type="inferred from homology"/>
<dbReference type="InterPro" id="IPR038071">
    <property type="entry name" value="UROD/MetE-like_sf"/>
</dbReference>
<dbReference type="Pfam" id="PF01208">
    <property type="entry name" value="URO-D"/>
    <property type="match status" value="2"/>
</dbReference>
<dbReference type="GO" id="GO:0004853">
    <property type="term" value="F:uroporphyrinogen decarboxylase activity"/>
    <property type="evidence" value="ECO:0007669"/>
    <property type="project" value="UniProtKB-EC"/>
</dbReference>
<keyword evidence="12" id="KW-1185">Reference proteome</keyword>
<name>A0ABR2ZN48_9AGAR</name>
<sequence>MASNFPPLKNDRLLKAARGEETDRAPVWIMRQAGRYLPGMGYSVKPRIQDLSRLSEFRKVREDHEFFEICRDPSLATEITVQPIRRYTGLIDASIIFSDILVIPQALGMEVLMNPGPHFPDPLVTPEDVKKLKKDVDVNVELKYMFDAITKTRMELNGEVPLIGFCGAPWTLFAYMIEGGGSKTFQKAKTWLFKYPEESKALLMRIADVCVDFLVGQVKAGAQLLQVFDSWAGELSPHDFQEFSFPSLRHISDGVRKRLTEENITPVPMTLFAKGANHAISFLAERSGYDTLGLDWCIDPADARRLVGTKVALQGNMDPNVLYAGKPAIEKAVKRMCEGFRSAKGGWIANLGHGITPGVDPEDVRWFFECVHKYSAQKL</sequence>
<dbReference type="Proteomes" id="UP001437256">
    <property type="component" value="Unassembled WGS sequence"/>
</dbReference>
<evidence type="ECO:0000256" key="2">
    <source>
        <dbReference type="ARBA" id="ARBA00009935"/>
    </source>
</evidence>
<evidence type="ECO:0000256" key="8">
    <source>
        <dbReference type="RuleBase" id="RU004169"/>
    </source>
</evidence>
<gene>
    <name evidence="11" type="primary">HEM12</name>
    <name evidence="11" type="ORF">AAF712_010004</name>
</gene>
<evidence type="ECO:0000259" key="9">
    <source>
        <dbReference type="PROSITE" id="PS00906"/>
    </source>
</evidence>
<dbReference type="Gene3D" id="3.20.20.210">
    <property type="match status" value="1"/>
</dbReference>
<evidence type="ECO:0000256" key="6">
    <source>
        <dbReference type="ARBA" id="ARBA00023244"/>
    </source>
</evidence>
<reference evidence="11 12" key="1">
    <citation type="submission" date="2024-05" db="EMBL/GenBank/DDBJ databases">
        <title>A draft genome resource for the thread blight pathogen Marasmius tenuissimus strain MS-2.</title>
        <authorList>
            <person name="Yulfo-Soto G.E."/>
            <person name="Baruah I.K."/>
            <person name="Amoako-Attah I."/>
            <person name="Bukari Y."/>
            <person name="Meinhardt L.W."/>
            <person name="Bailey B.A."/>
            <person name="Cohen S.P."/>
        </authorList>
    </citation>
    <scope>NUCLEOTIDE SEQUENCE [LARGE SCALE GENOMIC DNA]</scope>
    <source>
        <strain evidence="11 12">MS-2</strain>
    </source>
</reference>
<dbReference type="PANTHER" id="PTHR21091">
    <property type="entry name" value="METHYLTETRAHYDROFOLATE:HOMOCYSTEINE METHYLTRANSFERASE RELATED"/>
    <property type="match status" value="1"/>
</dbReference>
<comment type="caution">
    <text evidence="11">The sequence shown here is derived from an EMBL/GenBank/DDBJ whole genome shotgun (WGS) entry which is preliminary data.</text>
</comment>
<evidence type="ECO:0000313" key="12">
    <source>
        <dbReference type="Proteomes" id="UP001437256"/>
    </source>
</evidence>
<keyword evidence="5 7" id="KW-0456">Lyase</keyword>
<evidence type="ECO:0000256" key="3">
    <source>
        <dbReference type="ARBA" id="ARBA00012288"/>
    </source>
</evidence>
<organism evidence="11 12">
    <name type="scientific">Marasmius tenuissimus</name>
    <dbReference type="NCBI Taxonomy" id="585030"/>
    <lineage>
        <taxon>Eukaryota</taxon>
        <taxon>Fungi</taxon>
        <taxon>Dikarya</taxon>
        <taxon>Basidiomycota</taxon>
        <taxon>Agaricomycotina</taxon>
        <taxon>Agaricomycetes</taxon>
        <taxon>Agaricomycetidae</taxon>
        <taxon>Agaricales</taxon>
        <taxon>Marasmiineae</taxon>
        <taxon>Marasmiaceae</taxon>
        <taxon>Marasmius</taxon>
    </lineage>
</organism>
<dbReference type="InterPro" id="IPR000257">
    <property type="entry name" value="Uroporphyrinogen_deCOase"/>
</dbReference>
<dbReference type="PROSITE" id="PS00906">
    <property type="entry name" value="UROD_1"/>
    <property type="match status" value="1"/>
</dbReference>
<keyword evidence="4 7" id="KW-0210">Decarboxylase</keyword>
<feature type="domain" description="Uroporphyrinogen decarboxylase (URO-D)" evidence="10">
    <location>
        <begin position="163"/>
        <end position="179"/>
    </location>
</feature>
<comment type="pathway">
    <text evidence="1 7">Porphyrin-containing compound metabolism; protoporphyrin-IX biosynthesis; coproporphyrinogen-III from 5-aminolevulinate: step 4/4.</text>
</comment>
<evidence type="ECO:0000256" key="7">
    <source>
        <dbReference type="RuleBase" id="RU000554"/>
    </source>
</evidence>
<keyword evidence="6 7" id="KW-0627">Porphyrin biosynthesis</keyword>
<dbReference type="CDD" id="cd00717">
    <property type="entry name" value="URO-D"/>
    <property type="match status" value="1"/>
</dbReference>
<dbReference type="EC" id="4.1.1.37" evidence="3 7"/>
<protein>
    <recommendedName>
        <fullName evidence="3 7">Uroporphyrinogen decarboxylase</fullName>
        <ecNumber evidence="3 7">4.1.1.37</ecNumber>
    </recommendedName>
</protein>
<evidence type="ECO:0000313" key="11">
    <source>
        <dbReference type="EMBL" id="KAL0063096.1"/>
    </source>
</evidence>
<evidence type="ECO:0000256" key="4">
    <source>
        <dbReference type="ARBA" id="ARBA00022793"/>
    </source>
</evidence>
<feature type="domain" description="Uroporphyrinogen decarboxylase (URO-D)" evidence="9">
    <location>
        <begin position="26"/>
        <end position="35"/>
    </location>
</feature>
<comment type="similarity">
    <text evidence="2 8">Belongs to the uroporphyrinogen decarboxylase family.</text>
</comment>
<evidence type="ECO:0000256" key="1">
    <source>
        <dbReference type="ARBA" id="ARBA00004804"/>
    </source>
</evidence>
<dbReference type="NCBIfam" id="TIGR01464">
    <property type="entry name" value="hemE"/>
    <property type="match status" value="1"/>
</dbReference>
<dbReference type="InterPro" id="IPR006361">
    <property type="entry name" value="Uroporphyrinogen_deCO2ase_HemE"/>
</dbReference>
<evidence type="ECO:0000256" key="5">
    <source>
        <dbReference type="ARBA" id="ARBA00023239"/>
    </source>
</evidence>
<comment type="catalytic activity">
    <reaction evidence="7">
        <text>uroporphyrinogen III + 4 H(+) = coproporphyrinogen III + 4 CO2</text>
        <dbReference type="Rhea" id="RHEA:19865"/>
        <dbReference type="ChEBI" id="CHEBI:15378"/>
        <dbReference type="ChEBI" id="CHEBI:16526"/>
        <dbReference type="ChEBI" id="CHEBI:57308"/>
        <dbReference type="ChEBI" id="CHEBI:57309"/>
        <dbReference type="EC" id="4.1.1.37"/>
    </reaction>
</comment>
<dbReference type="PROSITE" id="PS00907">
    <property type="entry name" value="UROD_2"/>
    <property type="match status" value="1"/>
</dbReference>
<accession>A0ABR2ZN48</accession>
<dbReference type="SUPFAM" id="SSF51726">
    <property type="entry name" value="UROD/MetE-like"/>
    <property type="match status" value="1"/>
</dbReference>
<dbReference type="EMBL" id="JBBXMP010000088">
    <property type="protein sequence ID" value="KAL0063096.1"/>
    <property type="molecule type" value="Genomic_DNA"/>
</dbReference>
<dbReference type="HAMAP" id="MF_00218">
    <property type="entry name" value="URO_D"/>
    <property type="match status" value="1"/>
</dbReference>
<evidence type="ECO:0000259" key="10">
    <source>
        <dbReference type="PROSITE" id="PS00907"/>
    </source>
</evidence>
<dbReference type="PANTHER" id="PTHR21091:SF169">
    <property type="entry name" value="UROPORPHYRINOGEN DECARBOXYLASE"/>
    <property type="match status" value="1"/>
</dbReference>